<reference evidence="3" key="1">
    <citation type="journal article" date="2019" name="Int. J. Syst. Evol. Microbiol.">
        <title>The Global Catalogue of Microorganisms (GCM) 10K type strain sequencing project: providing services to taxonomists for standard genome sequencing and annotation.</title>
        <authorList>
            <consortium name="The Broad Institute Genomics Platform"/>
            <consortium name="The Broad Institute Genome Sequencing Center for Infectious Disease"/>
            <person name="Wu L."/>
            <person name="Ma J."/>
        </authorList>
    </citation>
    <scope>NUCLEOTIDE SEQUENCE [LARGE SCALE GENOMIC DNA]</scope>
    <source>
        <strain evidence="3">CGMCC 4.1467</strain>
    </source>
</reference>
<comment type="caution">
    <text evidence="2">The sequence shown here is derived from an EMBL/GenBank/DDBJ whole genome shotgun (WGS) entry which is preliminary data.</text>
</comment>
<dbReference type="EMBL" id="JBHTBS010000029">
    <property type="protein sequence ID" value="MFC7339648.1"/>
    <property type="molecule type" value="Genomic_DNA"/>
</dbReference>
<proteinExistence type="predicted"/>
<organism evidence="2 3">
    <name type="scientific">Haloferula chungangensis</name>
    <dbReference type="NCBI Taxonomy" id="1048331"/>
    <lineage>
        <taxon>Bacteria</taxon>
        <taxon>Pseudomonadati</taxon>
        <taxon>Verrucomicrobiota</taxon>
        <taxon>Verrucomicrobiia</taxon>
        <taxon>Verrucomicrobiales</taxon>
        <taxon>Verrucomicrobiaceae</taxon>
        <taxon>Haloferula</taxon>
    </lineage>
</organism>
<dbReference type="Pfam" id="PF09346">
    <property type="entry name" value="SMI1_KNR4"/>
    <property type="match status" value="1"/>
</dbReference>
<dbReference type="SUPFAM" id="SSF160631">
    <property type="entry name" value="SMI1/KNR4-like"/>
    <property type="match status" value="1"/>
</dbReference>
<gene>
    <name evidence="2" type="ORF">ACFQY0_20860</name>
</gene>
<evidence type="ECO:0000259" key="1">
    <source>
        <dbReference type="SMART" id="SM00860"/>
    </source>
</evidence>
<evidence type="ECO:0000313" key="2">
    <source>
        <dbReference type="EMBL" id="MFC7339648.1"/>
    </source>
</evidence>
<dbReference type="Proteomes" id="UP001596472">
    <property type="component" value="Unassembled WGS sequence"/>
</dbReference>
<dbReference type="SMART" id="SM00860">
    <property type="entry name" value="SMI1_KNR4"/>
    <property type="match status" value="1"/>
</dbReference>
<evidence type="ECO:0000313" key="3">
    <source>
        <dbReference type="Proteomes" id="UP001596472"/>
    </source>
</evidence>
<dbReference type="InterPro" id="IPR018958">
    <property type="entry name" value="Knr4/Smi1-like_dom"/>
</dbReference>
<dbReference type="Gene3D" id="3.40.1580.10">
    <property type="entry name" value="SMI1/KNR4-like"/>
    <property type="match status" value="1"/>
</dbReference>
<sequence length="226" mass="25096">MHTEAWQQIVSALTTSLAQLRAKEVEVSDLEDFDPPPLEQIDELEREMGIKLPETFRQFLAITGGFRFDWEAESGPFDDIAYGGNSEVDFLRGSEELTLAEAYREFQEHYEGFDVEDGAQIAIIRRCFPLFLTDGGGNSLAIRLDTDPLQIHLLKSELCWYFSDIAGDEHKSLVGRGLPEFLLHWASLGGPATEDLSVVVEACGGDTLDANSAGGRAIREWLATPE</sequence>
<accession>A0ABW2LB09</accession>
<name>A0ABW2LB09_9BACT</name>
<keyword evidence="3" id="KW-1185">Reference proteome</keyword>
<protein>
    <submittedName>
        <fullName evidence="2">SMI1/KNR4 family protein</fullName>
    </submittedName>
</protein>
<feature type="domain" description="Knr4/Smi1-like" evidence="1">
    <location>
        <begin position="35"/>
        <end position="184"/>
    </location>
</feature>
<dbReference type="InterPro" id="IPR037883">
    <property type="entry name" value="Knr4/Smi1-like_sf"/>
</dbReference>